<dbReference type="Proteomes" id="UP000762676">
    <property type="component" value="Unassembled WGS sequence"/>
</dbReference>
<evidence type="ECO:0000256" key="1">
    <source>
        <dbReference type="ARBA" id="ARBA00006328"/>
    </source>
</evidence>
<dbReference type="GO" id="GO:0005634">
    <property type="term" value="C:nucleus"/>
    <property type="evidence" value="ECO:0007669"/>
    <property type="project" value="TreeGrafter"/>
</dbReference>
<organism evidence="7 8">
    <name type="scientific">Elysia marginata</name>
    <dbReference type="NCBI Taxonomy" id="1093978"/>
    <lineage>
        <taxon>Eukaryota</taxon>
        <taxon>Metazoa</taxon>
        <taxon>Spiralia</taxon>
        <taxon>Lophotrochozoa</taxon>
        <taxon>Mollusca</taxon>
        <taxon>Gastropoda</taxon>
        <taxon>Heterobranchia</taxon>
        <taxon>Euthyneura</taxon>
        <taxon>Panpulmonata</taxon>
        <taxon>Sacoglossa</taxon>
        <taxon>Placobranchoidea</taxon>
        <taxon>Plakobranchidae</taxon>
        <taxon>Elysia</taxon>
    </lineage>
</organism>
<evidence type="ECO:0000256" key="3">
    <source>
        <dbReference type="ARBA" id="ARBA00040296"/>
    </source>
</evidence>
<comment type="similarity">
    <text evidence="1">Belongs to the NmrA-type oxidoreductase family.</text>
</comment>
<dbReference type="Gene3D" id="3.40.50.720">
    <property type="entry name" value="NAD(P)-binding Rossmann-like Domain"/>
    <property type="match status" value="1"/>
</dbReference>
<feature type="compositionally biased region" description="Acidic residues" evidence="4">
    <location>
        <begin position="327"/>
        <end position="358"/>
    </location>
</feature>
<dbReference type="PANTHER" id="PTHR42748:SF7">
    <property type="entry name" value="NMRA LIKE REDOX SENSOR 1-RELATED"/>
    <property type="match status" value="1"/>
</dbReference>
<keyword evidence="5" id="KW-1133">Transmembrane helix</keyword>
<gene>
    <name evidence="7" type="ORF">ElyMa_002011500</name>
</gene>
<evidence type="ECO:0000259" key="6">
    <source>
        <dbReference type="Pfam" id="PF05368"/>
    </source>
</evidence>
<dbReference type="InterPro" id="IPR036291">
    <property type="entry name" value="NAD(P)-bd_dom_sf"/>
</dbReference>
<protein>
    <recommendedName>
        <fullName evidence="3">NmrA-like family domain-containing protein 1</fullName>
    </recommendedName>
</protein>
<dbReference type="InterPro" id="IPR051164">
    <property type="entry name" value="NmrA-like_oxidored"/>
</dbReference>
<dbReference type="Gene3D" id="3.90.25.10">
    <property type="entry name" value="UDP-galactose 4-epimerase, domain 1"/>
    <property type="match status" value="1"/>
</dbReference>
<dbReference type="PANTHER" id="PTHR42748">
    <property type="entry name" value="NITROGEN METABOLITE REPRESSION PROTEIN NMRA FAMILY MEMBER"/>
    <property type="match status" value="1"/>
</dbReference>
<dbReference type="SUPFAM" id="SSF51735">
    <property type="entry name" value="NAD(P)-binding Rossmann-fold domains"/>
    <property type="match status" value="1"/>
</dbReference>
<keyword evidence="5" id="KW-0812">Transmembrane</keyword>
<dbReference type="Pfam" id="PF05368">
    <property type="entry name" value="NmrA"/>
    <property type="match status" value="1"/>
</dbReference>
<proteinExistence type="inferred from homology"/>
<name>A0AAV4F4N6_9GAST</name>
<evidence type="ECO:0000256" key="2">
    <source>
        <dbReference type="ARBA" id="ARBA00022857"/>
    </source>
</evidence>
<evidence type="ECO:0000256" key="4">
    <source>
        <dbReference type="SAM" id="MobiDB-lite"/>
    </source>
</evidence>
<feature type="domain" description="NmrA-like" evidence="6">
    <location>
        <begin position="67"/>
        <end position="191"/>
    </location>
</feature>
<reference evidence="7 8" key="1">
    <citation type="journal article" date="2021" name="Elife">
        <title>Chloroplast acquisition without the gene transfer in kleptoplastic sea slugs, Plakobranchus ocellatus.</title>
        <authorList>
            <person name="Maeda T."/>
            <person name="Takahashi S."/>
            <person name="Yoshida T."/>
            <person name="Shimamura S."/>
            <person name="Takaki Y."/>
            <person name="Nagai Y."/>
            <person name="Toyoda A."/>
            <person name="Suzuki Y."/>
            <person name="Arimoto A."/>
            <person name="Ishii H."/>
            <person name="Satoh N."/>
            <person name="Nishiyama T."/>
            <person name="Hasebe M."/>
            <person name="Maruyama T."/>
            <person name="Minagawa J."/>
            <person name="Obokata J."/>
            <person name="Shigenobu S."/>
        </authorList>
    </citation>
    <scope>NUCLEOTIDE SEQUENCE [LARGE SCALE GENOMIC DNA]</scope>
</reference>
<feature type="transmembrane region" description="Helical" evidence="5">
    <location>
        <begin position="20"/>
        <end position="46"/>
    </location>
</feature>
<comment type="caution">
    <text evidence="7">The sequence shown here is derived from an EMBL/GenBank/DDBJ whole genome shotgun (WGS) entry which is preliminary data.</text>
</comment>
<keyword evidence="2" id="KW-0521">NADP</keyword>
<evidence type="ECO:0000313" key="7">
    <source>
        <dbReference type="EMBL" id="GFR67944.1"/>
    </source>
</evidence>
<sequence>MCYRLGCPFQNVHRPNDDGFIRVLIFGATGMTGTAVLSAALACIWFKISIFTRGTNSLMMQEMMKKRLPYTILHLGFYYENFLSVFKPHMVERNSFAVALPMGEVALNCGSVLDFGHCIAKIMLRPAMNIFKTIKLATGYHTVGELAQILDDHFPKIHFFDPKIPLSVYRTFDFKGSHELAAMFAYYQTIQDRWSQDLAQDYYSNCASFKEWVVDQEQDWCYKDLCFVCSSRKPVAVGSDIDERTKSPSQEHKTPGQIRRTQLAMATNQYHTKLSSVEDGVSEDGISGDGVSEDGVLKMVFLTMVFQKSEDGVLEDGVSENGVSEDGVSEDGVSEDGVSEDGVLEDGVSEDGVSEDGV</sequence>
<evidence type="ECO:0000256" key="5">
    <source>
        <dbReference type="SAM" id="Phobius"/>
    </source>
</evidence>
<dbReference type="InterPro" id="IPR008030">
    <property type="entry name" value="NmrA-like"/>
</dbReference>
<accession>A0AAV4F4N6</accession>
<dbReference type="EMBL" id="BMAT01004082">
    <property type="protein sequence ID" value="GFR67944.1"/>
    <property type="molecule type" value="Genomic_DNA"/>
</dbReference>
<feature type="region of interest" description="Disordered" evidence="4">
    <location>
        <begin position="313"/>
        <end position="358"/>
    </location>
</feature>
<dbReference type="AlphaFoldDB" id="A0AAV4F4N6"/>
<keyword evidence="5" id="KW-0472">Membrane</keyword>
<evidence type="ECO:0000313" key="8">
    <source>
        <dbReference type="Proteomes" id="UP000762676"/>
    </source>
</evidence>
<keyword evidence="8" id="KW-1185">Reference proteome</keyword>